<dbReference type="Pfam" id="PF03167">
    <property type="entry name" value="UDG"/>
    <property type="match status" value="1"/>
</dbReference>
<feature type="active site" description="Proton acceptor" evidence="9">
    <location>
        <position position="73"/>
    </location>
</feature>
<evidence type="ECO:0000313" key="12">
    <source>
        <dbReference type="Proteomes" id="UP000069902"/>
    </source>
</evidence>
<evidence type="ECO:0000256" key="1">
    <source>
        <dbReference type="ARBA" id="ARBA00001400"/>
    </source>
</evidence>
<dbReference type="AlphaFoldDB" id="A0A0U5JFZ0"/>
<feature type="domain" description="Uracil-DNA glycosylase-like" evidence="10">
    <location>
        <begin position="58"/>
        <end position="222"/>
    </location>
</feature>
<name>A0A0U5JFZ0_9BACT</name>
<dbReference type="HAMAP" id="MF_00148">
    <property type="entry name" value="UDG"/>
    <property type="match status" value="1"/>
</dbReference>
<dbReference type="InterPro" id="IPR005122">
    <property type="entry name" value="Uracil-DNA_glycosylase-like"/>
</dbReference>
<sequence>MQPSSFTPFVLEPSWQRVMQEELKQPYMIELAAFVEKEYATSPKPVYPPRDLIFNAFTHTPYDKVQVVIMGQDPYHGPGQAHGLSFSVPKGIKPPPSLQNIFKELHSDIQLPTPSHGCLLSWANQGVLLLNATLTVKQSEPLSHHGRGWERFTDAVIRSLQKRTDPVIFVLWGKSAQDKCRFLKDNSMANRHHILTAAHPSPFSAANGFFGCRHFSKINSLLQQQGKSPIQWGLDY</sequence>
<evidence type="ECO:0000256" key="4">
    <source>
        <dbReference type="ARBA" id="ARBA00012030"/>
    </source>
</evidence>
<keyword evidence="12" id="KW-1185">Reference proteome</keyword>
<dbReference type="NCBIfam" id="NF003592">
    <property type="entry name" value="PRK05254.1-5"/>
    <property type="match status" value="1"/>
</dbReference>
<dbReference type="GO" id="GO:0005737">
    <property type="term" value="C:cytoplasm"/>
    <property type="evidence" value="ECO:0007669"/>
    <property type="project" value="UniProtKB-SubCell"/>
</dbReference>
<keyword evidence="11" id="KW-0326">Glycosidase</keyword>
<accession>A0A0U5JFZ0</accession>
<keyword evidence="8 9" id="KW-0234">DNA repair</keyword>
<keyword evidence="7 9" id="KW-0378">Hydrolase</keyword>
<dbReference type="SUPFAM" id="SSF52141">
    <property type="entry name" value="Uracil-DNA glycosylase-like"/>
    <property type="match status" value="1"/>
</dbReference>
<dbReference type="GO" id="GO:0004844">
    <property type="term" value="F:uracil DNA N-glycosylase activity"/>
    <property type="evidence" value="ECO:0007669"/>
    <property type="project" value="UniProtKB-UniRule"/>
</dbReference>
<dbReference type="Proteomes" id="UP000069902">
    <property type="component" value="Chromosome cPNK"/>
</dbReference>
<gene>
    <name evidence="9 11" type="primary">ung</name>
    <name evidence="11" type="ORF">PNK_2418</name>
</gene>
<evidence type="ECO:0000256" key="9">
    <source>
        <dbReference type="HAMAP-Rule" id="MF_00148"/>
    </source>
</evidence>
<evidence type="ECO:0000256" key="6">
    <source>
        <dbReference type="ARBA" id="ARBA00022763"/>
    </source>
</evidence>
<dbReference type="NCBIfam" id="NF003591">
    <property type="entry name" value="PRK05254.1-4"/>
    <property type="match status" value="1"/>
</dbReference>
<dbReference type="EC" id="3.2.2.27" evidence="4 9"/>
<evidence type="ECO:0000313" key="11">
    <source>
        <dbReference type="EMBL" id="CUI18013.1"/>
    </source>
</evidence>
<dbReference type="InterPro" id="IPR036895">
    <property type="entry name" value="Uracil-DNA_glycosylase-like_sf"/>
</dbReference>
<dbReference type="FunCoup" id="A0A0U5JFZ0">
    <property type="interactions" value="269"/>
</dbReference>
<proteinExistence type="inferred from homology"/>
<dbReference type="InterPro" id="IPR002043">
    <property type="entry name" value="UDG_fam1"/>
</dbReference>
<dbReference type="PANTHER" id="PTHR11264:SF0">
    <property type="entry name" value="URACIL-DNA GLYCOSYLASE"/>
    <property type="match status" value="1"/>
</dbReference>
<evidence type="ECO:0000256" key="3">
    <source>
        <dbReference type="ARBA" id="ARBA00008184"/>
    </source>
</evidence>
<dbReference type="FunFam" id="3.40.470.10:FF:000001">
    <property type="entry name" value="Uracil-DNA glycosylase"/>
    <property type="match status" value="1"/>
</dbReference>
<protein>
    <recommendedName>
        <fullName evidence="5 9">Uracil-DNA glycosylase</fullName>
        <shortName evidence="9">UDG</shortName>
        <ecNumber evidence="4 9">3.2.2.27</ecNumber>
    </recommendedName>
</protein>
<dbReference type="Gene3D" id="3.40.470.10">
    <property type="entry name" value="Uracil-DNA glycosylase-like domain"/>
    <property type="match status" value="1"/>
</dbReference>
<dbReference type="InParanoid" id="A0A0U5JFZ0"/>
<comment type="function">
    <text evidence="2 9">Excises uracil residues from the DNA which can arise as a result of misincorporation of dUMP residues by DNA polymerase or due to deamination of cytosine.</text>
</comment>
<dbReference type="PATRIC" id="fig|389348.3.peg.2711"/>
<evidence type="ECO:0000259" key="10">
    <source>
        <dbReference type="SMART" id="SM00986"/>
    </source>
</evidence>
<comment type="similarity">
    <text evidence="3 9">Belongs to the uracil-DNA glycosylase (UDG) superfamily. UNG family.</text>
</comment>
<dbReference type="NCBIfam" id="NF003589">
    <property type="entry name" value="PRK05254.1-2"/>
    <property type="match status" value="1"/>
</dbReference>
<dbReference type="STRING" id="389348.PNK_2418"/>
<organism evidence="11 12">
    <name type="scientific">Candidatus Protochlamydia naegleriophila</name>
    <dbReference type="NCBI Taxonomy" id="389348"/>
    <lineage>
        <taxon>Bacteria</taxon>
        <taxon>Pseudomonadati</taxon>
        <taxon>Chlamydiota</taxon>
        <taxon>Chlamydiia</taxon>
        <taxon>Parachlamydiales</taxon>
        <taxon>Parachlamydiaceae</taxon>
        <taxon>Candidatus Protochlamydia</taxon>
    </lineage>
</organism>
<keyword evidence="9" id="KW-0963">Cytoplasm</keyword>
<evidence type="ECO:0000256" key="7">
    <source>
        <dbReference type="ARBA" id="ARBA00022801"/>
    </source>
</evidence>
<evidence type="ECO:0000256" key="2">
    <source>
        <dbReference type="ARBA" id="ARBA00002631"/>
    </source>
</evidence>
<dbReference type="SMART" id="SM00987">
    <property type="entry name" value="UreE_C"/>
    <property type="match status" value="1"/>
</dbReference>
<dbReference type="EMBL" id="LN879502">
    <property type="protein sequence ID" value="CUI18013.1"/>
    <property type="molecule type" value="Genomic_DNA"/>
</dbReference>
<dbReference type="SMART" id="SM00986">
    <property type="entry name" value="UDG"/>
    <property type="match status" value="1"/>
</dbReference>
<dbReference type="NCBIfam" id="TIGR00628">
    <property type="entry name" value="ung"/>
    <property type="match status" value="1"/>
</dbReference>
<dbReference type="CDD" id="cd10027">
    <property type="entry name" value="UDG-F1-like"/>
    <property type="match status" value="1"/>
</dbReference>
<keyword evidence="6 9" id="KW-0227">DNA damage</keyword>
<comment type="catalytic activity">
    <reaction evidence="1 9">
        <text>Hydrolyzes single-stranded DNA or mismatched double-stranded DNA and polynucleotides, releasing free uracil.</text>
        <dbReference type="EC" id="3.2.2.27"/>
    </reaction>
</comment>
<reference evidence="12" key="1">
    <citation type="submission" date="2015-09" db="EMBL/GenBank/DDBJ databases">
        <authorList>
            <person name="Bertelli C."/>
        </authorList>
    </citation>
    <scope>NUCLEOTIDE SEQUENCE [LARGE SCALE GENOMIC DNA]</scope>
    <source>
        <strain evidence="12">KNic</strain>
    </source>
</reference>
<dbReference type="RefSeq" id="WP_032124655.1">
    <property type="nucleotide sequence ID" value="NZ_LN879502.1"/>
</dbReference>
<dbReference type="GO" id="GO:0097510">
    <property type="term" value="P:base-excision repair, AP site formation via deaminated base removal"/>
    <property type="evidence" value="ECO:0007669"/>
    <property type="project" value="TreeGrafter"/>
</dbReference>
<dbReference type="KEGG" id="pnl:PNK_2418"/>
<dbReference type="PANTHER" id="PTHR11264">
    <property type="entry name" value="URACIL-DNA GLYCOSYLASE"/>
    <property type="match status" value="1"/>
</dbReference>
<evidence type="ECO:0000256" key="8">
    <source>
        <dbReference type="ARBA" id="ARBA00023204"/>
    </source>
</evidence>
<evidence type="ECO:0000256" key="5">
    <source>
        <dbReference type="ARBA" id="ARBA00018429"/>
    </source>
</evidence>
<comment type="subcellular location">
    <subcellularLocation>
        <location evidence="9">Cytoplasm</location>
    </subcellularLocation>
</comment>
<dbReference type="NCBIfam" id="NF003588">
    <property type="entry name" value="PRK05254.1-1"/>
    <property type="match status" value="1"/>
</dbReference>